<dbReference type="Gene3D" id="3.30.70.270">
    <property type="match status" value="1"/>
</dbReference>
<dbReference type="CDD" id="cd01949">
    <property type="entry name" value="GGDEF"/>
    <property type="match status" value="1"/>
</dbReference>
<feature type="domain" description="GGDEF" evidence="3">
    <location>
        <begin position="259"/>
        <end position="389"/>
    </location>
</feature>
<reference evidence="4 5" key="1">
    <citation type="submission" date="2017-08" db="EMBL/GenBank/DDBJ databases">
        <title>Infants hospitalized years apart are colonized by the same room-sourced microbial strains.</title>
        <authorList>
            <person name="Brooks B."/>
            <person name="Olm M.R."/>
            <person name="Firek B.A."/>
            <person name="Baker R."/>
            <person name="Thomas B.C."/>
            <person name="Morowitz M.J."/>
            <person name="Banfield J.F."/>
        </authorList>
    </citation>
    <scope>NUCLEOTIDE SEQUENCE [LARGE SCALE GENOMIC DNA]</scope>
    <source>
        <strain evidence="4">S2_005_003_R2_43</strain>
    </source>
</reference>
<evidence type="ECO:0000259" key="2">
    <source>
        <dbReference type="PROSITE" id="PS50883"/>
    </source>
</evidence>
<feature type="domain" description="EAL" evidence="2">
    <location>
        <begin position="398"/>
        <end position="651"/>
    </location>
</feature>
<dbReference type="EMBL" id="QFPN01000004">
    <property type="protein sequence ID" value="PZQ16083.1"/>
    <property type="molecule type" value="Genomic_DNA"/>
</dbReference>
<comment type="caution">
    <text evidence="4">The sequence shown here is derived from an EMBL/GenBank/DDBJ whole genome shotgun (WGS) entry which is preliminary data.</text>
</comment>
<evidence type="ECO:0000313" key="4">
    <source>
        <dbReference type="EMBL" id="PZQ16083.1"/>
    </source>
</evidence>
<dbReference type="AlphaFoldDB" id="A0A2W5MF30"/>
<dbReference type="PROSITE" id="PS50883">
    <property type="entry name" value="EAL"/>
    <property type="match status" value="1"/>
</dbReference>
<dbReference type="InterPro" id="IPR052155">
    <property type="entry name" value="Biofilm_reg_signaling"/>
</dbReference>
<organism evidence="4 5">
    <name type="scientific">Ancylobacter novellus</name>
    <name type="common">Thiobacillus novellus</name>
    <dbReference type="NCBI Taxonomy" id="921"/>
    <lineage>
        <taxon>Bacteria</taxon>
        <taxon>Pseudomonadati</taxon>
        <taxon>Pseudomonadota</taxon>
        <taxon>Alphaproteobacteria</taxon>
        <taxon>Hyphomicrobiales</taxon>
        <taxon>Xanthobacteraceae</taxon>
        <taxon>Ancylobacter</taxon>
    </lineage>
</organism>
<dbReference type="PROSITE" id="PS50887">
    <property type="entry name" value="GGDEF"/>
    <property type="match status" value="1"/>
</dbReference>
<proteinExistence type="predicted"/>
<protein>
    <submittedName>
        <fullName evidence="4">GGDEF-domain containing protein</fullName>
    </submittedName>
</protein>
<dbReference type="InterPro" id="IPR000160">
    <property type="entry name" value="GGDEF_dom"/>
</dbReference>
<dbReference type="Pfam" id="PF00563">
    <property type="entry name" value="EAL"/>
    <property type="match status" value="1"/>
</dbReference>
<evidence type="ECO:0000313" key="5">
    <source>
        <dbReference type="Proteomes" id="UP000249577"/>
    </source>
</evidence>
<gene>
    <name evidence="4" type="ORF">DI565_09830</name>
</gene>
<dbReference type="SMART" id="SM00267">
    <property type="entry name" value="GGDEF"/>
    <property type="match status" value="1"/>
</dbReference>
<dbReference type="Gene3D" id="3.20.20.450">
    <property type="entry name" value="EAL domain"/>
    <property type="match status" value="1"/>
</dbReference>
<dbReference type="InterPro" id="IPR035919">
    <property type="entry name" value="EAL_sf"/>
</dbReference>
<feature type="transmembrane region" description="Helical" evidence="1">
    <location>
        <begin position="100"/>
        <end position="120"/>
    </location>
</feature>
<evidence type="ECO:0000256" key="1">
    <source>
        <dbReference type="SAM" id="Phobius"/>
    </source>
</evidence>
<dbReference type="SMART" id="SM00052">
    <property type="entry name" value="EAL"/>
    <property type="match status" value="1"/>
</dbReference>
<keyword evidence="1" id="KW-0812">Transmembrane</keyword>
<keyword evidence="1" id="KW-1133">Transmembrane helix</keyword>
<feature type="transmembrane region" description="Helical" evidence="1">
    <location>
        <begin position="126"/>
        <end position="145"/>
    </location>
</feature>
<dbReference type="PANTHER" id="PTHR44757:SF2">
    <property type="entry name" value="BIOFILM ARCHITECTURE MAINTENANCE PROTEIN MBAA"/>
    <property type="match status" value="1"/>
</dbReference>
<dbReference type="NCBIfam" id="TIGR00254">
    <property type="entry name" value="GGDEF"/>
    <property type="match status" value="1"/>
</dbReference>
<dbReference type="SUPFAM" id="SSF55073">
    <property type="entry name" value="Nucleotide cyclase"/>
    <property type="match status" value="1"/>
</dbReference>
<name>A0A2W5MF30_ANCNO</name>
<dbReference type="Proteomes" id="UP000249577">
    <property type="component" value="Unassembled WGS sequence"/>
</dbReference>
<dbReference type="PANTHER" id="PTHR44757">
    <property type="entry name" value="DIGUANYLATE CYCLASE DGCP"/>
    <property type="match status" value="1"/>
</dbReference>
<feature type="transmembrane region" description="Helical" evidence="1">
    <location>
        <begin position="34"/>
        <end position="54"/>
    </location>
</feature>
<dbReference type="InterPro" id="IPR001633">
    <property type="entry name" value="EAL_dom"/>
</dbReference>
<dbReference type="InterPro" id="IPR029787">
    <property type="entry name" value="Nucleotide_cyclase"/>
</dbReference>
<keyword evidence="1" id="KW-0472">Membrane</keyword>
<dbReference type="CDD" id="cd01948">
    <property type="entry name" value="EAL"/>
    <property type="match status" value="1"/>
</dbReference>
<evidence type="ECO:0000259" key="3">
    <source>
        <dbReference type="PROSITE" id="PS50887"/>
    </source>
</evidence>
<accession>A0A2W5MF30</accession>
<sequence length="656" mass="70430">MGPAETSLSREDAISPAKLPQLIRAEQLAAVRRSVLLSIPVNVALGATATLVAWNSGETFAGLVWFACSSVVNALRVILCRTDAPAAPAGVTSRLRWHSLLALASGLVWACIPALCAGYTSPQTLFYLTVVCGITAGAVTHGFAYAQIPIGFITPPLLSAAGCLFYAGGFDRICLGATVLLYLAALIRACRESEGLLWETSRLKNEATFLAASLSGAHERATQIAEEMSRRASHDGLTGLLNRNGFMEEAQRRAAVAQSPLCLLLLDLDGFKAVNDTYGHKAGDKVLIEVARRLDVTLQGGFAVARLGGDEFAVLFETGLVQVEPALLAEELIAAIAIPFAAFDAGRIGVSIGVHVSTAPAIDELLISADEALYAAKAAGRNRCYVFDDRLAWNLTMRRDIERDLGRALVDGGVEVWYQPIVVDGGARLGGFEALVRWLHPRHGWIAPQQLIASASLAGLGEALLRFILAEVCRTIRAFEASGLTDVNVAMNVSPREISQVPLDDLILKDLRRFDVAPEKLEVEITEETALDIDAIRGKLVALSAAGVRIAIDDFGVGYSSLGALRRLRVDRVKIDRVFVDGVAESVENRSLVQAILNLSDPLGFEVVAEGIEREDDLATMKELGCTAFQGYLLARPMPREEAIRWARTRAGVSLP</sequence>
<dbReference type="Pfam" id="PF00990">
    <property type="entry name" value="GGDEF"/>
    <property type="match status" value="1"/>
</dbReference>
<dbReference type="SUPFAM" id="SSF141868">
    <property type="entry name" value="EAL domain-like"/>
    <property type="match status" value="1"/>
</dbReference>
<dbReference type="InterPro" id="IPR043128">
    <property type="entry name" value="Rev_trsase/Diguanyl_cyclase"/>
</dbReference>